<dbReference type="EMBL" id="BSNN01000002">
    <property type="protein sequence ID" value="GLQ34675.1"/>
    <property type="molecule type" value="Genomic_DNA"/>
</dbReference>
<evidence type="ECO:0000256" key="14">
    <source>
        <dbReference type="ARBA" id="ARBA00023288"/>
    </source>
</evidence>
<sequence>MRGKNFIGTAVKTLTFGGLLFGIAACTIFPTAGPSKSQLLAGSSKRGGETLLVQVTQRVADITNVDETLRFPSTFLQSGGMNTDVVRSGDVLVLTVYENVEAGILGSAGLPSVINHIQVDQTGHIFVPYAGRIPASGKTTEELRRSIEASLAAQTPDPQVQLARAEGTGASVTVLGTMGQGVYQIDNSTRHLTGILAQASRGSSIATGQEDLTKVTLQRGSQTGSVWLQDLYTNPRNDVHVRPNDRIIISQDVRSYTVMGQVGNTGLRSFSKPKINALEAIAQSRGVNSYSGDSTGIFVLRDEKPEIVSQLTGVSNFVQSRRVLYVLNIVQPDGLFLAQDFEIRDNDIMFVTEAPYSQFTKVISTFLGVLGTGDRLVNTIEDL</sequence>
<name>A0ABQ5VTS0_9RHOB</name>
<feature type="domain" description="SLBB" evidence="16">
    <location>
        <begin position="256"/>
        <end position="351"/>
    </location>
</feature>
<keyword evidence="18" id="KW-1185">Reference proteome</keyword>
<dbReference type="RefSeq" id="WP_284376572.1">
    <property type="nucleotide sequence ID" value="NZ_BSNN01000002.1"/>
</dbReference>
<evidence type="ECO:0000256" key="13">
    <source>
        <dbReference type="ARBA" id="ARBA00023237"/>
    </source>
</evidence>
<dbReference type="PANTHER" id="PTHR33619">
    <property type="entry name" value="POLYSACCHARIDE EXPORT PROTEIN GFCE-RELATED"/>
    <property type="match status" value="1"/>
</dbReference>
<keyword evidence="10" id="KW-0626">Porin</keyword>
<keyword evidence="4" id="KW-1134">Transmembrane beta strand</keyword>
<keyword evidence="12" id="KW-0564">Palmitate</keyword>
<dbReference type="PANTHER" id="PTHR33619:SF3">
    <property type="entry name" value="POLYSACCHARIDE EXPORT PROTEIN GFCE-RELATED"/>
    <property type="match status" value="1"/>
</dbReference>
<dbReference type="Gene3D" id="3.10.560.10">
    <property type="entry name" value="Outer membrane lipoprotein wza domain like"/>
    <property type="match status" value="2"/>
</dbReference>
<evidence type="ECO:0000313" key="17">
    <source>
        <dbReference type="EMBL" id="GLQ34675.1"/>
    </source>
</evidence>
<evidence type="ECO:0000256" key="5">
    <source>
        <dbReference type="ARBA" id="ARBA00022597"/>
    </source>
</evidence>
<evidence type="ECO:0000256" key="3">
    <source>
        <dbReference type="ARBA" id="ARBA00022448"/>
    </source>
</evidence>
<proteinExistence type="inferred from homology"/>
<dbReference type="InterPro" id="IPR054765">
    <property type="entry name" value="SLBB_dom"/>
</dbReference>
<evidence type="ECO:0000313" key="18">
    <source>
        <dbReference type="Proteomes" id="UP001156694"/>
    </source>
</evidence>
<keyword evidence="6" id="KW-0812">Transmembrane</keyword>
<dbReference type="Proteomes" id="UP001156694">
    <property type="component" value="Unassembled WGS sequence"/>
</dbReference>
<reference evidence="18" key="1">
    <citation type="journal article" date="2019" name="Int. J. Syst. Evol. Microbiol.">
        <title>The Global Catalogue of Microorganisms (GCM) 10K type strain sequencing project: providing services to taxonomists for standard genome sequencing and annotation.</title>
        <authorList>
            <consortium name="The Broad Institute Genomics Platform"/>
            <consortium name="The Broad Institute Genome Sequencing Center for Infectious Disease"/>
            <person name="Wu L."/>
            <person name="Ma J."/>
        </authorList>
    </citation>
    <scope>NUCLEOTIDE SEQUENCE [LARGE SCALE GENOMIC DNA]</scope>
    <source>
        <strain evidence="18">NBRC 110140</strain>
    </source>
</reference>
<comment type="similarity">
    <text evidence="2">Belongs to the BexD/CtrA/VexA family.</text>
</comment>
<gene>
    <name evidence="17" type="ORF">GCM10007939_09580</name>
</gene>
<evidence type="ECO:0000259" key="15">
    <source>
        <dbReference type="Pfam" id="PF02563"/>
    </source>
</evidence>
<keyword evidence="3" id="KW-0813">Transport</keyword>
<evidence type="ECO:0000256" key="9">
    <source>
        <dbReference type="ARBA" id="ARBA00023065"/>
    </source>
</evidence>
<keyword evidence="11" id="KW-0472">Membrane</keyword>
<dbReference type="InterPro" id="IPR003715">
    <property type="entry name" value="Poly_export_N"/>
</dbReference>
<evidence type="ECO:0000259" key="16">
    <source>
        <dbReference type="Pfam" id="PF22461"/>
    </source>
</evidence>
<dbReference type="Pfam" id="PF02563">
    <property type="entry name" value="Poly_export"/>
    <property type="match status" value="1"/>
</dbReference>
<dbReference type="Pfam" id="PF22461">
    <property type="entry name" value="SLBB_2"/>
    <property type="match status" value="1"/>
</dbReference>
<keyword evidence="7" id="KW-0732">Signal</keyword>
<evidence type="ECO:0000256" key="11">
    <source>
        <dbReference type="ARBA" id="ARBA00023136"/>
    </source>
</evidence>
<dbReference type="InterPro" id="IPR049712">
    <property type="entry name" value="Poly_export"/>
</dbReference>
<feature type="domain" description="Polysaccharide export protein N-terminal" evidence="15">
    <location>
        <begin position="85"/>
        <end position="161"/>
    </location>
</feature>
<comment type="caution">
    <text evidence="17">The sequence shown here is derived from an EMBL/GenBank/DDBJ whole genome shotgun (WGS) entry which is preliminary data.</text>
</comment>
<accession>A0ABQ5VTS0</accession>
<evidence type="ECO:0000256" key="6">
    <source>
        <dbReference type="ARBA" id="ARBA00022692"/>
    </source>
</evidence>
<comment type="subcellular location">
    <subcellularLocation>
        <location evidence="1">Cell outer membrane</location>
        <topology evidence="1">Multi-pass membrane protein</topology>
    </subcellularLocation>
</comment>
<organism evidence="17 18">
    <name type="scientific">Amylibacter marinus</name>
    <dbReference type="NCBI Taxonomy" id="1475483"/>
    <lineage>
        <taxon>Bacteria</taxon>
        <taxon>Pseudomonadati</taxon>
        <taxon>Pseudomonadota</taxon>
        <taxon>Alphaproteobacteria</taxon>
        <taxon>Rhodobacterales</taxon>
        <taxon>Paracoccaceae</taxon>
        <taxon>Amylibacter</taxon>
    </lineage>
</organism>
<keyword evidence="9" id="KW-0406">Ion transport</keyword>
<protein>
    <submittedName>
        <fullName evidence="17">Sugar ABC transporter substrate-binding protein</fullName>
    </submittedName>
</protein>
<evidence type="ECO:0000256" key="7">
    <source>
        <dbReference type="ARBA" id="ARBA00022729"/>
    </source>
</evidence>
<dbReference type="Gene3D" id="3.30.1950.10">
    <property type="entry name" value="wza like domain"/>
    <property type="match status" value="1"/>
</dbReference>
<keyword evidence="5" id="KW-0762">Sugar transport</keyword>
<evidence type="ECO:0000256" key="8">
    <source>
        <dbReference type="ARBA" id="ARBA00023047"/>
    </source>
</evidence>
<keyword evidence="13" id="KW-0998">Cell outer membrane</keyword>
<keyword evidence="8" id="KW-0625">Polysaccharide transport</keyword>
<evidence type="ECO:0000256" key="1">
    <source>
        <dbReference type="ARBA" id="ARBA00004571"/>
    </source>
</evidence>
<evidence type="ECO:0000256" key="2">
    <source>
        <dbReference type="ARBA" id="ARBA00009450"/>
    </source>
</evidence>
<keyword evidence="14" id="KW-0449">Lipoprotein</keyword>
<evidence type="ECO:0000256" key="10">
    <source>
        <dbReference type="ARBA" id="ARBA00023114"/>
    </source>
</evidence>
<dbReference type="PROSITE" id="PS51257">
    <property type="entry name" value="PROKAR_LIPOPROTEIN"/>
    <property type="match status" value="1"/>
</dbReference>
<evidence type="ECO:0000256" key="12">
    <source>
        <dbReference type="ARBA" id="ARBA00023139"/>
    </source>
</evidence>
<evidence type="ECO:0000256" key="4">
    <source>
        <dbReference type="ARBA" id="ARBA00022452"/>
    </source>
</evidence>